<keyword evidence="3" id="KW-0804">Transcription</keyword>
<dbReference type="InterPro" id="IPR011991">
    <property type="entry name" value="ArsR-like_HTH"/>
</dbReference>
<dbReference type="PANTHER" id="PTHR43132:SF6">
    <property type="entry name" value="HTH-TYPE TRANSCRIPTIONAL REPRESSOR CZRA"/>
    <property type="match status" value="1"/>
</dbReference>
<dbReference type="RefSeq" id="WP_239123276.1">
    <property type="nucleotide sequence ID" value="NZ_BOOV01000024.1"/>
</dbReference>
<dbReference type="InterPro" id="IPR036390">
    <property type="entry name" value="WH_DNA-bd_sf"/>
</dbReference>
<gene>
    <name evidence="6" type="ORF">BJ982_000989</name>
</gene>
<accession>A0A7W7G8F5</accession>
<evidence type="ECO:0000313" key="7">
    <source>
        <dbReference type="Proteomes" id="UP000542210"/>
    </source>
</evidence>
<reference evidence="6 7" key="1">
    <citation type="submission" date="2020-08" db="EMBL/GenBank/DDBJ databases">
        <title>Sequencing the genomes of 1000 actinobacteria strains.</title>
        <authorList>
            <person name="Klenk H.-P."/>
        </authorList>
    </citation>
    <scope>NUCLEOTIDE SEQUENCE [LARGE SCALE GENOMIC DNA]</scope>
    <source>
        <strain evidence="6 7">DSM 45784</strain>
    </source>
</reference>
<dbReference type="GO" id="GO:0003700">
    <property type="term" value="F:DNA-binding transcription factor activity"/>
    <property type="evidence" value="ECO:0007669"/>
    <property type="project" value="InterPro"/>
</dbReference>
<keyword evidence="2 6" id="KW-0238">DNA-binding</keyword>
<dbReference type="Gene3D" id="1.10.10.10">
    <property type="entry name" value="Winged helix-like DNA-binding domain superfamily/Winged helix DNA-binding domain"/>
    <property type="match status" value="1"/>
</dbReference>
<feature type="region of interest" description="Disordered" evidence="4">
    <location>
        <begin position="1"/>
        <end position="31"/>
    </location>
</feature>
<dbReference type="Proteomes" id="UP000542210">
    <property type="component" value="Unassembled WGS sequence"/>
</dbReference>
<dbReference type="PANTHER" id="PTHR43132">
    <property type="entry name" value="ARSENICAL RESISTANCE OPERON REPRESSOR ARSR-RELATED"/>
    <property type="match status" value="1"/>
</dbReference>
<evidence type="ECO:0000256" key="2">
    <source>
        <dbReference type="ARBA" id="ARBA00023125"/>
    </source>
</evidence>
<evidence type="ECO:0000259" key="5">
    <source>
        <dbReference type="PROSITE" id="PS50987"/>
    </source>
</evidence>
<feature type="domain" description="HTH arsR-type" evidence="5">
    <location>
        <begin position="35"/>
        <end position="130"/>
    </location>
</feature>
<dbReference type="CDD" id="cd00090">
    <property type="entry name" value="HTH_ARSR"/>
    <property type="match status" value="1"/>
</dbReference>
<keyword evidence="7" id="KW-1185">Reference proteome</keyword>
<keyword evidence="1" id="KW-0805">Transcription regulation</keyword>
<dbReference type="InterPro" id="IPR036388">
    <property type="entry name" value="WH-like_DNA-bd_sf"/>
</dbReference>
<evidence type="ECO:0000256" key="1">
    <source>
        <dbReference type="ARBA" id="ARBA00023015"/>
    </source>
</evidence>
<dbReference type="PRINTS" id="PR00778">
    <property type="entry name" value="HTHARSR"/>
</dbReference>
<evidence type="ECO:0000256" key="4">
    <source>
        <dbReference type="SAM" id="MobiDB-lite"/>
    </source>
</evidence>
<dbReference type="EMBL" id="JACHND010000001">
    <property type="protein sequence ID" value="MBB4699445.1"/>
    <property type="molecule type" value="Genomic_DNA"/>
</dbReference>
<comment type="caution">
    <text evidence="6">The sequence shown here is derived from an EMBL/GenBank/DDBJ whole genome shotgun (WGS) entry which is preliminary data.</text>
</comment>
<name>A0A7W7G8F5_9ACTN</name>
<dbReference type="PROSITE" id="PS50987">
    <property type="entry name" value="HTH_ARSR_2"/>
    <property type="match status" value="1"/>
</dbReference>
<dbReference type="SUPFAM" id="SSF46785">
    <property type="entry name" value="Winged helix' DNA-binding domain"/>
    <property type="match status" value="1"/>
</dbReference>
<dbReference type="InterPro" id="IPR051011">
    <property type="entry name" value="Metal_resp_trans_reg"/>
</dbReference>
<dbReference type="NCBIfam" id="NF033788">
    <property type="entry name" value="HTH_metalloreg"/>
    <property type="match status" value="1"/>
</dbReference>
<organism evidence="6 7">
    <name type="scientific">Sphaerisporangium siamense</name>
    <dbReference type="NCBI Taxonomy" id="795645"/>
    <lineage>
        <taxon>Bacteria</taxon>
        <taxon>Bacillati</taxon>
        <taxon>Actinomycetota</taxon>
        <taxon>Actinomycetes</taxon>
        <taxon>Streptosporangiales</taxon>
        <taxon>Streptosporangiaceae</taxon>
        <taxon>Sphaerisporangium</taxon>
    </lineage>
</organism>
<proteinExistence type="predicted"/>
<dbReference type="SMART" id="SM00418">
    <property type="entry name" value="HTH_ARSR"/>
    <property type="match status" value="1"/>
</dbReference>
<protein>
    <submittedName>
        <fullName evidence="6">DNA-binding transcriptional ArsR family regulator</fullName>
    </submittedName>
</protein>
<sequence>MTPSLSAPTEVGGLHRCAEQGPEESRPAEARDRLLRAEEASRLADLFRLLGDPTRAQLLYALLESGELCVCDLASVVEVTDTAVSHALRLLRTAGIVTSRRSGRMIYYRLADAHVRMLLDLSREHLRHELPRHEHFTAYPVEGA</sequence>
<dbReference type="AlphaFoldDB" id="A0A7W7G8F5"/>
<evidence type="ECO:0000256" key="3">
    <source>
        <dbReference type="ARBA" id="ARBA00023163"/>
    </source>
</evidence>
<dbReference type="Pfam" id="PF01022">
    <property type="entry name" value="HTH_5"/>
    <property type="match status" value="1"/>
</dbReference>
<dbReference type="InterPro" id="IPR001845">
    <property type="entry name" value="HTH_ArsR_DNA-bd_dom"/>
</dbReference>
<evidence type="ECO:0000313" key="6">
    <source>
        <dbReference type="EMBL" id="MBB4699445.1"/>
    </source>
</evidence>
<dbReference type="GO" id="GO:0003677">
    <property type="term" value="F:DNA binding"/>
    <property type="evidence" value="ECO:0007669"/>
    <property type="project" value="UniProtKB-KW"/>
</dbReference>